<dbReference type="GeneID" id="6492624"/>
<dbReference type="Gene3D" id="3.10.20.510">
    <property type="entry name" value="RNA polymerase inhibitor"/>
    <property type="match status" value="1"/>
</dbReference>
<name>B4YQE8_9CAUD</name>
<sequence>MSVTNDVNAIKENSGTLTETNKKFIVHLQGSSSEIEVPVYAKSLDEALEVAEWTYQEAGFEIARVRPAV</sequence>
<dbReference type="EMBL" id="EU652770">
    <property type="protein sequence ID" value="ACF42018.1"/>
    <property type="molecule type" value="Genomic_DNA"/>
</dbReference>
<dbReference type="InterPro" id="IPR038715">
    <property type="entry name" value="RNA_pol_inhibitor_sf"/>
</dbReference>
<protein>
    <submittedName>
        <fullName evidence="1">Inhibitor of host bacterial RNA polymerase</fullName>
    </submittedName>
</protein>
<keyword evidence="2" id="KW-1185">Reference proteome</keyword>
<evidence type="ECO:0000313" key="1">
    <source>
        <dbReference type="EMBL" id="ACF42018.1"/>
    </source>
</evidence>
<dbReference type="InterPro" id="IPR016412">
    <property type="entry name" value="RNA_pol_inhibitor"/>
</dbReference>
<proteinExistence type="predicted"/>
<reference evidence="1 2" key="1">
    <citation type="journal article" date="2010" name="Genomics">
        <title>Identification of lytic bacteriophage MmP1, assigned to a new member of T7-like phages infecting Morganella morganii.</title>
        <authorList>
            <person name="Zhu J."/>
            <person name="Rao X."/>
            <person name="Tan Y."/>
            <person name="Xiong K."/>
            <person name="Hu Z."/>
            <person name="Chen Z."/>
            <person name="Jin X."/>
            <person name="Li S."/>
            <person name="Chen Y."/>
            <person name="Hu F."/>
        </authorList>
    </citation>
    <scope>NUCLEOTIDE SEQUENCE [LARGE SCALE GENOMIC DNA]</scope>
</reference>
<dbReference type="OrthoDB" id="23107at10239"/>
<evidence type="ECO:0000313" key="2">
    <source>
        <dbReference type="Proteomes" id="UP000001864"/>
    </source>
</evidence>
<accession>B4YQE8</accession>
<gene>
    <name evidence="1" type="ORF">MmP1_gp18</name>
</gene>
<dbReference type="Proteomes" id="UP000001864">
    <property type="component" value="Segment"/>
</dbReference>
<dbReference type="KEGG" id="vg:6492624"/>
<dbReference type="Pfam" id="PF16857">
    <property type="entry name" value="RNA_pol_inhib"/>
    <property type="match status" value="1"/>
</dbReference>
<organism evidence="1 2">
    <name type="scientific">Morganella phage MmP1</name>
    <dbReference type="NCBI Taxonomy" id="526118"/>
    <lineage>
        <taxon>Viruses</taxon>
        <taxon>Duplodnaviria</taxon>
        <taxon>Heunggongvirae</taxon>
        <taxon>Uroviricota</taxon>
        <taxon>Caudoviricetes</taxon>
        <taxon>Autographivirales</taxon>
        <taxon>Autotranscriptaviridae</taxon>
        <taxon>Studiervirinae</taxon>
        <taxon>Minipunavirus</taxon>
        <taxon>Minipunavirus MmP1</taxon>
    </lineage>
</organism>
<dbReference type="RefSeq" id="YP_002048639.1">
    <property type="nucleotide sequence ID" value="NC_011085.3"/>
</dbReference>